<organism evidence="1 2">
    <name type="scientific">Stylosanthes scabra</name>
    <dbReference type="NCBI Taxonomy" id="79078"/>
    <lineage>
        <taxon>Eukaryota</taxon>
        <taxon>Viridiplantae</taxon>
        <taxon>Streptophyta</taxon>
        <taxon>Embryophyta</taxon>
        <taxon>Tracheophyta</taxon>
        <taxon>Spermatophyta</taxon>
        <taxon>Magnoliopsida</taxon>
        <taxon>eudicotyledons</taxon>
        <taxon>Gunneridae</taxon>
        <taxon>Pentapetalae</taxon>
        <taxon>rosids</taxon>
        <taxon>fabids</taxon>
        <taxon>Fabales</taxon>
        <taxon>Fabaceae</taxon>
        <taxon>Papilionoideae</taxon>
        <taxon>50 kb inversion clade</taxon>
        <taxon>dalbergioids sensu lato</taxon>
        <taxon>Dalbergieae</taxon>
        <taxon>Pterocarpus clade</taxon>
        <taxon>Stylosanthes</taxon>
    </lineage>
</organism>
<accession>A0ABU6R3M2</accession>
<evidence type="ECO:0000313" key="2">
    <source>
        <dbReference type="Proteomes" id="UP001341840"/>
    </source>
</evidence>
<gene>
    <name evidence="1" type="ORF">PIB30_000175</name>
</gene>
<dbReference type="Proteomes" id="UP001341840">
    <property type="component" value="Unassembled WGS sequence"/>
</dbReference>
<name>A0ABU6R3M2_9FABA</name>
<reference evidence="1 2" key="1">
    <citation type="journal article" date="2023" name="Plants (Basel)">
        <title>Bridging the Gap: Combining Genomics and Transcriptomics Approaches to Understand Stylosanthes scabra, an Orphan Legume from the Brazilian Caatinga.</title>
        <authorList>
            <person name="Ferreira-Neto J.R.C."/>
            <person name="da Silva M.D."/>
            <person name="Binneck E."/>
            <person name="de Melo N.F."/>
            <person name="da Silva R.H."/>
            <person name="de Melo A.L.T.M."/>
            <person name="Pandolfi V."/>
            <person name="Bustamante F.O."/>
            <person name="Brasileiro-Vidal A.C."/>
            <person name="Benko-Iseppon A.M."/>
        </authorList>
    </citation>
    <scope>NUCLEOTIDE SEQUENCE [LARGE SCALE GENOMIC DNA]</scope>
    <source>
        <tissue evidence="1">Leaves</tissue>
    </source>
</reference>
<proteinExistence type="predicted"/>
<keyword evidence="2" id="KW-1185">Reference proteome</keyword>
<evidence type="ECO:0000313" key="1">
    <source>
        <dbReference type="EMBL" id="MED6118197.1"/>
    </source>
</evidence>
<dbReference type="EMBL" id="JASCZI010030209">
    <property type="protein sequence ID" value="MED6118197.1"/>
    <property type="molecule type" value="Genomic_DNA"/>
</dbReference>
<comment type="caution">
    <text evidence="1">The sequence shown here is derived from an EMBL/GenBank/DDBJ whole genome shotgun (WGS) entry which is preliminary data.</text>
</comment>
<sequence length="252" mass="27093">MINEECILNHAASGVKIDVCGAMMDNVVLVRSGLDKREAHCAFSLEEMDIGPIRFYTDPVIGWLNEGLNNNRPCVIGPNMDIGLSHRGEDIADKISSKSVTMADVGLEQVGDSLPSDSSGSCPFPPGYGPCCNGHIHKELTLAVENPSVRVNGGEMARHLIDEVAVNTLLDYSPPVKEAKTVIRVCEEGGLQFLGSEKKLIERDLAEITGALDEMTNREMMTKKGEGNCRGVGNNSRRKLNLLGAGGKNGSK</sequence>
<protein>
    <submittedName>
        <fullName evidence="1">Uncharacterized protein</fullName>
    </submittedName>
</protein>